<protein>
    <submittedName>
        <fullName evidence="6">MAGUK p55 subfamily member 7</fullName>
    </submittedName>
</protein>
<evidence type="ECO:0000313" key="5">
    <source>
        <dbReference type="Proteomes" id="UP000492821"/>
    </source>
</evidence>
<dbReference type="InterPro" id="IPR050716">
    <property type="entry name" value="MAGUK"/>
</dbReference>
<dbReference type="GO" id="GO:0034330">
    <property type="term" value="P:cell junction organization"/>
    <property type="evidence" value="ECO:0007669"/>
    <property type="project" value="UniProtKB-ARBA"/>
</dbReference>
<evidence type="ECO:0000313" key="6">
    <source>
        <dbReference type="WBParaSite" id="Pan_g4597.t1"/>
    </source>
</evidence>
<reference evidence="6" key="2">
    <citation type="submission" date="2020-10" db="UniProtKB">
        <authorList>
            <consortium name="WormBaseParasite"/>
        </authorList>
    </citation>
    <scope>IDENTIFICATION</scope>
</reference>
<dbReference type="Gene3D" id="2.30.42.10">
    <property type="match status" value="1"/>
</dbReference>
<dbReference type="InterPro" id="IPR008144">
    <property type="entry name" value="Guanylate_kin-like_dom"/>
</dbReference>
<keyword evidence="2" id="KW-0728">SH3 domain</keyword>
<dbReference type="InterPro" id="IPR008145">
    <property type="entry name" value="GK/Ca_channel_bsu"/>
</dbReference>
<dbReference type="AlphaFoldDB" id="A0A7E4VYY2"/>
<dbReference type="SUPFAM" id="SSF50156">
    <property type="entry name" value="PDZ domain-like"/>
    <property type="match status" value="1"/>
</dbReference>
<feature type="domain" description="PDZ" evidence="4">
    <location>
        <begin position="126"/>
        <end position="194"/>
    </location>
</feature>
<dbReference type="SUPFAM" id="SSF50044">
    <property type="entry name" value="SH3-domain"/>
    <property type="match status" value="1"/>
</dbReference>
<name>A0A7E4VYY2_PANRE</name>
<comment type="similarity">
    <text evidence="1">Belongs to the MAGUK family.</text>
</comment>
<dbReference type="PROSITE" id="PS50106">
    <property type="entry name" value="PDZ"/>
    <property type="match status" value="1"/>
</dbReference>
<dbReference type="SMART" id="SM00072">
    <property type="entry name" value="GuKc"/>
    <property type="match status" value="1"/>
</dbReference>
<dbReference type="PROSITE" id="PS50052">
    <property type="entry name" value="GUANYLATE_KINASE_2"/>
    <property type="match status" value="1"/>
</dbReference>
<evidence type="ECO:0000256" key="2">
    <source>
        <dbReference type="ARBA" id="ARBA00022443"/>
    </source>
</evidence>
<dbReference type="PANTHER" id="PTHR23122">
    <property type="entry name" value="MEMBRANE-ASSOCIATED GUANYLATE KINASE MAGUK"/>
    <property type="match status" value="1"/>
</dbReference>
<dbReference type="Gene3D" id="3.40.50.300">
    <property type="entry name" value="P-loop containing nucleotide triphosphate hydrolases"/>
    <property type="match status" value="1"/>
</dbReference>
<dbReference type="Gene3D" id="2.30.30.40">
    <property type="entry name" value="SH3 Domains"/>
    <property type="match status" value="1"/>
</dbReference>
<dbReference type="InterPro" id="IPR036028">
    <property type="entry name" value="SH3-like_dom_sf"/>
</dbReference>
<dbReference type="WBParaSite" id="Pan_g4597.t1">
    <property type="protein sequence ID" value="Pan_g4597.t1"/>
    <property type="gene ID" value="Pan_g4597"/>
</dbReference>
<keyword evidence="5" id="KW-1185">Reference proteome</keyword>
<dbReference type="FunFam" id="3.30.63.10:FF:000002">
    <property type="entry name" value="Guanylate kinase 1"/>
    <property type="match status" value="1"/>
</dbReference>
<dbReference type="SMART" id="SM00326">
    <property type="entry name" value="SH3"/>
    <property type="match status" value="1"/>
</dbReference>
<dbReference type="SUPFAM" id="SSF52540">
    <property type="entry name" value="P-loop containing nucleoside triphosphate hydrolases"/>
    <property type="match status" value="1"/>
</dbReference>
<dbReference type="Pfam" id="PF00595">
    <property type="entry name" value="PDZ"/>
    <property type="match status" value="1"/>
</dbReference>
<reference evidence="5" key="1">
    <citation type="journal article" date="2013" name="Genetics">
        <title>The draft genome and transcriptome of Panagrellus redivivus are shaped by the harsh demands of a free-living lifestyle.</title>
        <authorList>
            <person name="Srinivasan J."/>
            <person name="Dillman A.R."/>
            <person name="Macchietto M.G."/>
            <person name="Heikkinen L."/>
            <person name="Lakso M."/>
            <person name="Fracchia K.M."/>
            <person name="Antoshechkin I."/>
            <person name="Mortazavi A."/>
            <person name="Wong G."/>
            <person name="Sternberg P.W."/>
        </authorList>
    </citation>
    <scope>NUCLEOTIDE SEQUENCE [LARGE SCALE GENOMIC DNA]</scope>
    <source>
        <strain evidence="5">MT8872</strain>
    </source>
</reference>
<dbReference type="CDD" id="cd00071">
    <property type="entry name" value="GMPK"/>
    <property type="match status" value="1"/>
</dbReference>
<proteinExistence type="inferred from homology"/>
<dbReference type="Pfam" id="PF00625">
    <property type="entry name" value="Guanylate_kin"/>
    <property type="match status" value="1"/>
</dbReference>
<organism evidence="5 6">
    <name type="scientific">Panagrellus redivivus</name>
    <name type="common">Microworm</name>
    <dbReference type="NCBI Taxonomy" id="6233"/>
    <lineage>
        <taxon>Eukaryota</taxon>
        <taxon>Metazoa</taxon>
        <taxon>Ecdysozoa</taxon>
        <taxon>Nematoda</taxon>
        <taxon>Chromadorea</taxon>
        <taxon>Rhabditida</taxon>
        <taxon>Tylenchina</taxon>
        <taxon>Panagrolaimomorpha</taxon>
        <taxon>Panagrolaimoidea</taxon>
        <taxon>Panagrolaimidae</taxon>
        <taxon>Panagrellus</taxon>
    </lineage>
</organism>
<sequence>MATNADFPKFSQTLDLIMYQQKSPFEATFPTLHKQLYKLVCKVRSQKLIPKKCKSTTLDLLAHLEKSHELGSSSTGRQLLALLRTSYITSLLEAYDEVARTHWNVSLPEVSSSSDVENEDGPIVKVVQLVKSSEPLGATIKYTADGSVFIARLIAGGAAEKSESIFPGDQILSINGVNVDKKEPKDIVALLNSSENSTVTFKILPTKLRPCLSAEKLYKNKFLRAMVDYDPMQDGLHPCPTAGLSFSRGDFLEVLHCDDRHWMQARCIEQAGAGPSHVGVIPTDEQLSLYHDLSTDENDKNRFLPGYEPICQLTPKSDAMRTLVLIGPPGVGRNELKRRLLLHQPHKYVSTVPHTCRPPRPHEKDGIDYHFVSRPQMEEWLIQGRFIESGEYNGNLYGTLDDALLTAISRKQMPVINAHPVALRVLRTARFKPLIVFVQPPDIGTLKKTRGKLLGAKSVHTKRFSDADLEAMVTTSKTIEANYGHLFDASIVNDNLETAFATLLSTLQWFETMPCWVPADWLVSSS</sequence>
<accession>A0A7E4VYY2</accession>
<feature type="domain" description="Guanylate kinase-like" evidence="3">
    <location>
        <begin position="320"/>
        <end position="508"/>
    </location>
</feature>
<dbReference type="InterPro" id="IPR001478">
    <property type="entry name" value="PDZ"/>
</dbReference>
<evidence type="ECO:0000259" key="3">
    <source>
        <dbReference type="PROSITE" id="PS50052"/>
    </source>
</evidence>
<dbReference type="SMART" id="SM00228">
    <property type="entry name" value="PDZ"/>
    <property type="match status" value="1"/>
</dbReference>
<evidence type="ECO:0000259" key="4">
    <source>
        <dbReference type="PROSITE" id="PS50106"/>
    </source>
</evidence>
<dbReference type="InterPro" id="IPR027417">
    <property type="entry name" value="P-loop_NTPase"/>
</dbReference>
<dbReference type="InterPro" id="IPR001452">
    <property type="entry name" value="SH3_domain"/>
</dbReference>
<dbReference type="InterPro" id="IPR036034">
    <property type="entry name" value="PDZ_sf"/>
</dbReference>
<dbReference type="Proteomes" id="UP000492821">
    <property type="component" value="Unassembled WGS sequence"/>
</dbReference>
<evidence type="ECO:0000256" key="1">
    <source>
        <dbReference type="ARBA" id="ARBA00007014"/>
    </source>
</evidence>